<evidence type="ECO:0000313" key="3">
    <source>
        <dbReference type="EMBL" id="AHG88551.1"/>
    </source>
</evidence>
<feature type="domain" description="Histidine kinase/HSP90-like ATPase" evidence="2">
    <location>
        <begin position="373"/>
        <end position="473"/>
    </location>
</feature>
<feature type="transmembrane region" description="Helical" evidence="1">
    <location>
        <begin position="63"/>
        <end position="83"/>
    </location>
</feature>
<dbReference type="InterPro" id="IPR036890">
    <property type="entry name" value="HATPase_C_sf"/>
</dbReference>
<organism evidence="3 4">
    <name type="scientific">Gemmatirosa kalamazoonensis</name>
    <dbReference type="NCBI Taxonomy" id="861299"/>
    <lineage>
        <taxon>Bacteria</taxon>
        <taxon>Pseudomonadati</taxon>
        <taxon>Gemmatimonadota</taxon>
        <taxon>Gemmatimonadia</taxon>
        <taxon>Gemmatimonadales</taxon>
        <taxon>Gemmatimonadaceae</taxon>
        <taxon>Gemmatirosa</taxon>
    </lineage>
</organism>
<dbReference type="Pfam" id="PF02518">
    <property type="entry name" value="HATPase_c"/>
    <property type="match status" value="1"/>
</dbReference>
<dbReference type="FunCoup" id="W0RCM7">
    <property type="interactions" value="47"/>
</dbReference>
<dbReference type="AlphaFoldDB" id="W0RCM7"/>
<dbReference type="PANTHER" id="PTHR34220">
    <property type="entry name" value="SENSOR HISTIDINE KINASE YPDA"/>
    <property type="match status" value="1"/>
</dbReference>
<reference evidence="3 4" key="1">
    <citation type="journal article" date="2014" name="Genome Announc.">
        <title>Genome Sequence and Methylome of Soil Bacterium Gemmatirosa kalamazoonensis KBS708T, a Member of the Rarely Cultivated Gemmatimonadetes Phylum.</title>
        <authorList>
            <person name="Debruyn J.M."/>
            <person name="Radosevich M."/>
            <person name="Wommack K.E."/>
            <person name="Polson S.W."/>
            <person name="Hauser L.J."/>
            <person name="Fawaz M.N."/>
            <person name="Korlach J."/>
            <person name="Tsai Y.C."/>
        </authorList>
    </citation>
    <scope>NUCLEOTIDE SEQUENCE [LARGE SCALE GENOMIC DNA]</scope>
    <source>
        <strain evidence="3 4">KBS708</strain>
    </source>
</reference>
<dbReference type="STRING" id="861299.J421_1014"/>
<dbReference type="InterPro" id="IPR050640">
    <property type="entry name" value="Bact_2-comp_sensor_kinase"/>
</dbReference>
<feature type="transmembrane region" description="Helical" evidence="1">
    <location>
        <begin position="39"/>
        <end position="56"/>
    </location>
</feature>
<dbReference type="Gene3D" id="3.30.565.10">
    <property type="entry name" value="Histidine kinase-like ATPase, C-terminal domain"/>
    <property type="match status" value="1"/>
</dbReference>
<keyword evidence="3" id="KW-0418">Kinase</keyword>
<dbReference type="GO" id="GO:0000155">
    <property type="term" value="F:phosphorelay sensor kinase activity"/>
    <property type="evidence" value="ECO:0007669"/>
    <property type="project" value="InterPro"/>
</dbReference>
<gene>
    <name evidence="3" type="ORF">J421_1014</name>
</gene>
<dbReference type="InterPro" id="IPR010559">
    <property type="entry name" value="Sig_transdc_His_kin_internal"/>
</dbReference>
<feature type="transmembrane region" description="Helical" evidence="1">
    <location>
        <begin position="202"/>
        <end position="224"/>
    </location>
</feature>
<dbReference type="GO" id="GO:0016020">
    <property type="term" value="C:membrane"/>
    <property type="evidence" value="ECO:0007669"/>
    <property type="project" value="InterPro"/>
</dbReference>
<dbReference type="HOGENOM" id="CLU_020473_1_1_0"/>
<proteinExistence type="predicted"/>
<evidence type="ECO:0000313" key="4">
    <source>
        <dbReference type="Proteomes" id="UP000019151"/>
    </source>
</evidence>
<keyword evidence="3" id="KW-0808">Transferase</keyword>
<dbReference type="EMBL" id="CP007128">
    <property type="protein sequence ID" value="AHG88551.1"/>
    <property type="molecule type" value="Genomic_DNA"/>
</dbReference>
<keyword evidence="4" id="KW-1185">Reference proteome</keyword>
<dbReference type="Pfam" id="PF06580">
    <property type="entry name" value="His_kinase"/>
    <property type="match status" value="1"/>
</dbReference>
<keyword evidence="1" id="KW-0812">Transmembrane</keyword>
<dbReference type="Proteomes" id="UP000019151">
    <property type="component" value="Chromosome"/>
</dbReference>
<name>W0RCM7_9BACT</name>
<dbReference type="SMART" id="SM00387">
    <property type="entry name" value="HATPase_c"/>
    <property type="match status" value="1"/>
</dbReference>
<dbReference type="InParanoid" id="W0RCM7"/>
<dbReference type="SUPFAM" id="SSF55874">
    <property type="entry name" value="ATPase domain of HSP90 chaperone/DNA topoisomerase II/histidine kinase"/>
    <property type="match status" value="1"/>
</dbReference>
<feature type="transmembrane region" description="Helical" evidence="1">
    <location>
        <begin position="230"/>
        <end position="258"/>
    </location>
</feature>
<feature type="transmembrane region" description="Helical" evidence="1">
    <location>
        <begin position="89"/>
        <end position="109"/>
    </location>
</feature>
<keyword evidence="1" id="KW-1133">Transmembrane helix</keyword>
<feature type="transmembrane region" description="Helical" evidence="1">
    <location>
        <begin position="157"/>
        <end position="181"/>
    </location>
</feature>
<dbReference type="PANTHER" id="PTHR34220:SF7">
    <property type="entry name" value="SENSOR HISTIDINE KINASE YPDA"/>
    <property type="match status" value="1"/>
</dbReference>
<protein>
    <submittedName>
        <fullName evidence="3">Histidine kinase internal region</fullName>
    </submittedName>
</protein>
<sequence>MDTHIAAVPTTRRLPLLPLALALGGGLAAGVLDLGADEVQGPALVVMLGAFAGAFAGAPGWAAAIAAVAGLFAAHFGALAVMHADAPSAGMLVALVPALVAAYAGRATAAVVGRVGDALPRAGTPGSRVLLGAALTACAAAGLAPVWATLAARAQPVAWWVALWWQLATLVAWAGAAPWVVRRARAGDAERPLSAAAVARDAALVVGVAGVHGLALVALTRALFVPLGPASFVAAAVWAFAAYLPLDALAGVLVAAIARASDAERLATESARRTAALTAAATEGRLAALTAQLRPHFLFNALNTALVLARRGDAPATARVLGDLAELLRYVLAAGDAVRLDDELAFVARYLDVERVRFPDRLQPTIDASPEARDALVPRLVLQPLVENALKHGVAGRIGAGVVRLRAWCESGSLRVTVTDDGPGPRAAPADGGVGLANTRARLAALYGTAASLDLRAGPDGGAVAELRLPLRRAEAA</sequence>
<keyword evidence="1" id="KW-0472">Membrane</keyword>
<dbReference type="InterPro" id="IPR003594">
    <property type="entry name" value="HATPase_dom"/>
</dbReference>
<evidence type="ECO:0000256" key="1">
    <source>
        <dbReference type="SAM" id="Phobius"/>
    </source>
</evidence>
<evidence type="ECO:0000259" key="2">
    <source>
        <dbReference type="SMART" id="SM00387"/>
    </source>
</evidence>
<dbReference type="eggNOG" id="COG2972">
    <property type="taxonomic scope" value="Bacteria"/>
</dbReference>
<dbReference type="KEGG" id="gba:J421_1014"/>
<accession>W0RCM7</accession>
<feature type="transmembrane region" description="Helical" evidence="1">
    <location>
        <begin position="129"/>
        <end position="151"/>
    </location>
</feature>